<dbReference type="GO" id="GO:0030688">
    <property type="term" value="C:preribosome, small subunit precursor"/>
    <property type="evidence" value="ECO:0007669"/>
    <property type="project" value="InterPro"/>
</dbReference>
<organism evidence="6 7">
    <name type="scientific">Pycnoporus cinnabarinus</name>
    <name type="common">Cinnabar-red polypore</name>
    <name type="synonym">Trametes cinnabarina</name>
    <dbReference type="NCBI Taxonomy" id="5643"/>
    <lineage>
        <taxon>Eukaryota</taxon>
        <taxon>Fungi</taxon>
        <taxon>Dikarya</taxon>
        <taxon>Basidiomycota</taxon>
        <taxon>Agaricomycotina</taxon>
        <taxon>Agaricomycetes</taxon>
        <taxon>Polyporales</taxon>
        <taxon>Polyporaceae</taxon>
        <taxon>Trametes</taxon>
    </lineage>
</organism>
<dbReference type="EMBL" id="CCBP010000392">
    <property type="protein sequence ID" value="CDO76613.1"/>
    <property type="molecule type" value="Genomic_DNA"/>
</dbReference>
<name>A0A060SVT5_PYCCI</name>
<evidence type="ECO:0000256" key="2">
    <source>
        <dbReference type="ARBA" id="ARBA00011022"/>
    </source>
</evidence>
<dbReference type="HOGENOM" id="CLU_116375_0_0_1"/>
<dbReference type="AlphaFoldDB" id="A0A060SVT5"/>
<evidence type="ECO:0000256" key="3">
    <source>
        <dbReference type="ARBA" id="ARBA00021321"/>
    </source>
</evidence>
<dbReference type="GO" id="GO:0030686">
    <property type="term" value="C:90S preribosome"/>
    <property type="evidence" value="ECO:0007669"/>
    <property type="project" value="InterPro"/>
</dbReference>
<dbReference type="GO" id="GO:0005730">
    <property type="term" value="C:nucleolus"/>
    <property type="evidence" value="ECO:0007669"/>
    <property type="project" value="UniProtKB-SubCell"/>
</dbReference>
<protein>
    <recommendedName>
        <fullName evidence="3">Ribosome biogenesis protein SLX9</fullName>
    </recommendedName>
</protein>
<evidence type="ECO:0000256" key="4">
    <source>
        <dbReference type="ARBA" id="ARBA00023242"/>
    </source>
</evidence>
<dbReference type="GO" id="GO:0000462">
    <property type="term" value="P:maturation of SSU-rRNA from tricistronic rRNA transcript (SSU-rRNA, 5.8S rRNA, LSU-rRNA)"/>
    <property type="evidence" value="ECO:0007669"/>
    <property type="project" value="InterPro"/>
</dbReference>
<dbReference type="Proteomes" id="UP000029665">
    <property type="component" value="Unassembled WGS sequence"/>
</dbReference>
<dbReference type="Pfam" id="PF15341">
    <property type="entry name" value="SLX9"/>
    <property type="match status" value="1"/>
</dbReference>
<evidence type="ECO:0000313" key="7">
    <source>
        <dbReference type="Proteomes" id="UP000029665"/>
    </source>
</evidence>
<evidence type="ECO:0000256" key="5">
    <source>
        <dbReference type="SAM" id="MobiDB-lite"/>
    </source>
</evidence>
<dbReference type="STRING" id="5643.A0A060SVT5"/>
<feature type="region of interest" description="Disordered" evidence="5">
    <location>
        <begin position="1"/>
        <end position="22"/>
    </location>
</feature>
<comment type="caution">
    <text evidence="6">The sequence shown here is derived from an EMBL/GenBank/DDBJ whole genome shotgun (WGS) entry which is preliminary data.</text>
</comment>
<evidence type="ECO:0000256" key="1">
    <source>
        <dbReference type="ARBA" id="ARBA00004604"/>
    </source>
</evidence>
<dbReference type="InterPro" id="IPR028160">
    <property type="entry name" value="Slx9-like"/>
</dbReference>
<sequence>MPKETRRRSGAHQQSVRLHKRQFAAQDNAVEHVEVGEQTAKPAPDILADMAVEDETRPTMKKKEKMALKHELFLKRLEQSRSPYSKSHERRLKRKAKEQVAGGLGDIRAAISALEEDIPVAVQHSVTDANETDGASAPKPAKPKPKPGQIGEGKGVPLNENQRKKALQLERMRIPLILATPEFATNPFQTIRTHAQNTLIKHNPPAAS</sequence>
<dbReference type="OMA" id="LVKHEPP"/>
<comment type="similarity">
    <text evidence="2">Belongs to the SLX9 family.</text>
</comment>
<keyword evidence="4" id="KW-0539">Nucleus</keyword>
<proteinExistence type="inferred from homology"/>
<comment type="subcellular location">
    <subcellularLocation>
        <location evidence="1">Nucleus</location>
        <location evidence="1">Nucleolus</location>
    </subcellularLocation>
</comment>
<feature type="region of interest" description="Disordered" evidence="5">
    <location>
        <begin position="127"/>
        <end position="164"/>
    </location>
</feature>
<evidence type="ECO:0000313" key="6">
    <source>
        <dbReference type="EMBL" id="CDO76613.1"/>
    </source>
</evidence>
<feature type="compositionally biased region" description="Basic residues" evidence="5">
    <location>
        <begin position="1"/>
        <end position="10"/>
    </location>
</feature>
<dbReference type="PANTHER" id="PTHR31109">
    <property type="entry name" value="PROTEIN FAM207A"/>
    <property type="match status" value="1"/>
</dbReference>
<feature type="region of interest" description="Disordered" evidence="5">
    <location>
        <begin position="77"/>
        <end position="97"/>
    </location>
</feature>
<accession>A0A060SVT5</accession>
<keyword evidence="7" id="KW-1185">Reference proteome</keyword>
<dbReference type="PANTHER" id="PTHR31109:SF2">
    <property type="entry name" value="RIBOSOME BIOGENESIS PROTEIN SLX9 HOMOLOG"/>
    <property type="match status" value="1"/>
</dbReference>
<reference evidence="6" key="1">
    <citation type="submission" date="2014-01" db="EMBL/GenBank/DDBJ databases">
        <title>The genome of the white-rot fungus Pycnoporus cinnabarinus: a basidiomycete model with a versatile arsenal for lignocellulosic biomass breakdown.</title>
        <authorList>
            <person name="Levasseur A."/>
            <person name="Lomascolo A."/>
            <person name="Ruiz-Duenas F.J."/>
            <person name="Uzan E."/>
            <person name="Piumi F."/>
            <person name="Kues U."/>
            <person name="Ram A.F.J."/>
            <person name="Murat C."/>
            <person name="Haon M."/>
            <person name="Benoit I."/>
            <person name="Arfi Y."/>
            <person name="Chevret D."/>
            <person name="Drula E."/>
            <person name="Kwon M.J."/>
            <person name="Gouret P."/>
            <person name="Lesage-Meessen L."/>
            <person name="Lombard V."/>
            <person name="Mariette J."/>
            <person name="Noirot C."/>
            <person name="Park J."/>
            <person name="Patyshakuliyeva A."/>
            <person name="Wieneger R.A.B."/>
            <person name="Wosten H.A.B."/>
            <person name="Martin F."/>
            <person name="Coutinho P.M."/>
            <person name="de Vries R."/>
            <person name="Martinez A.T."/>
            <person name="Klopp C."/>
            <person name="Pontarotti P."/>
            <person name="Henrissat B."/>
            <person name="Record E."/>
        </authorList>
    </citation>
    <scope>NUCLEOTIDE SEQUENCE [LARGE SCALE GENOMIC DNA]</scope>
    <source>
        <strain evidence="6">BRFM137</strain>
    </source>
</reference>
<gene>
    <name evidence="6" type="ORF">BN946_scf184868.g27</name>
</gene>
<dbReference type="OrthoDB" id="18703at2759"/>